<sequence>INPSHENIPDYGYVKETSLEDAPITEPIPENREISLNYTSIHGVMDRNSMTINDAFAYHIAKGIIEYDDIEP</sequence>
<dbReference type="EMBL" id="JAMWFV010000303">
    <property type="protein sequence ID" value="MDG6146479.1"/>
    <property type="molecule type" value="Genomic_DNA"/>
</dbReference>
<dbReference type="Proteomes" id="UP001153199">
    <property type="component" value="Unassembled WGS sequence"/>
</dbReference>
<organism evidence="1 2">
    <name type="scientific">Lactococcus formosensis</name>
    <dbReference type="NCBI Taxonomy" id="1281486"/>
    <lineage>
        <taxon>Bacteria</taxon>
        <taxon>Bacillati</taxon>
        <taxon>Bacillota</taxon>
        <taxon>Bacilli</taxon>
        <taxon>Lactobacillales</taxon>
        <taxon>Streptococcaceae</taxon>
        <taxon>Lactococcus</taxon>
    </lineage>
</organism>
<protein>
    <submittedName>
        <fullName evidence="1">Uncharacterized protein</fullName>
    </submittedName>
</protein>
<gene>
    <name evidence="1" type="ORF">NF717_12620</name>
</gene>
<feature type="non-terminal residue" evidence="1">
    <location>
        <position position="1"/>
    </location>
</feature>
<evidence type="ECO:0000313" key="2">
    <source>
        <dbReference type="Proteomes" id="UP001153199"/>
    </source>
</evidence>
<dbReference type="AlphaFoldDB" id="A0A9X4NZB9"/>
<reference evidence="1" key="1">
    <citation type="submission" date="2022-06" db="EMBL/GenBank/DDBJ databases">
        <title>Lactococcus from bovine mastitis in China.</title>
        <authorList>
            <person name="Lin Y."/>
            <person name="Han B."/>
        </authorList>
    </citation>
    <scope>NUCLEOTIDE SEQUENCE</scope>
    <source>
        <strain evidence="1">Ningxia-I-26</strain>
    </source>
</reference>
<evidence type="ECO:0000313" key="1">
    <source>
        <dbReference type="EMBL" id="MDG6146479.1"/>
    </source>
</evidence>
<keyword evidence="2" id="KW-1185">Reference proteome</keyword>
<name>A0A9X4NZB9_9LACT</name>
<comment type="caution">
    <text evidence="1">The sequence shown here is derived from an EMBL/GenBank/DDBJ whole genome shotgun (WGS) entry which is preliminary data.</text>
</comment>
<proteinExistence type="predicted"/>
<accession>A0A9X4NZB9</accession>
<feature type="non-terminal residue" evidence="1">
    <location>
        <position position="72"/>
    </location>
</feature>